<dbReference type="InterPro" id="IPR025662">
    <property type="entry name" value="Sigma_54_int_dom_ATP-bd_1"/>
</dbReference>
<dbReference type="Gene3D" id="3.40.50.300">
    <property type="entry name" value="P-loop containing nucleotide triphosphate hydrolases"/>
    <property type="match status" value="1"/>
</dbReference>
<feature type="compositionally biased region" description="Low complexity" evidence="1">
    <location>
        <begin position="132"/>
        <end position="145"/>
    </location>
</feature>
<evidence type="ECO:0000256" key="2">
    <source>
        <dbReference type="SAM" id="Phobius"/>
    </source>
</evidence>
<feature type="compositionally biased region" description="Low complexity" evidence="1">
    <location>
        <begin position="447"/>
        <end position="465"/>
    </location>
</feature>
<dbReference type="RefSeq" id="WP_270156448.1">
    <property type="nucleotide sequence ID" value="NZ_JAPNNL010000075.1"/>
</dbReference>
<sequence length="901" mass="92767">MAGDRPRPPDPAEATDAADFVRALVRLRQWAGEPSLSRLRALGGQTATPDGTKVDALPRSTTSHVLRQADRLPRWDFVRAFVTACFHYCDHPPELVPGELERWRAARAALAERAAPDPPAPAGSQVAGDQPVGGQAAGEAAVASPPDPAAALLARRVLREEDRSRKGLLGGYTLAPVSFGPYGAGRAEHDLHEIGRFFAGLRPRRLLVVGESGAGKTVLAIELVLRLLEPVLSAGEAPGRDQPVPVRLNAARWTLGRPFEPWLAEQLTREFGLTAGDAQRLVRDRRVLPVVDGLDELDPEPPTGPPRRAIGLLTELNRYSDHTGRRPGAVVVTCRADRHAELCEAAAGLDDAAVIRLHNLDAGQIAAYLRARWPDGHPRAACRDVVHAALSGPAGRAVHAALGTPWRLLLLVTAVESGGDPAELLHVDPPDGDPAASHGAGRAGGDPAASHGVGPSAPGSGPVGSFDVGRSGDGSAEVFGDGRSEGGPAGGFGAEGGDGAGAAVIAGRLLEAYVPAATDLAPRSSAACSHGTPYEPAQVRAWLACLAACLREQARGGTDRPPGLTAIDLVPHLLWPIGGRRRVRALHGLCGVLFAVVAMLTFRTGSAAGDPEEPLALVLVAGWVALATTLSLARWPAAAGGRTRVPRRRRFAGGLLGASAGAVVGVLGGLAGLALTGGRVFGPGFAVAAGGAGGLVLGAVIGLTAAGRHGAERMTVAEAIRAEPLSLLGFGLCGALTALPPLRLAGAGPLPLAVGFAGAFALAFALGIAFTIATGGWSKDAELAHPREALRRNAVIGLAFGLVGAVAAFLVFVLHHGVLRSLLCALVGGVTFGLAFGATAWARTMIGLGVAAARGLLPLRLWAFLDWACEARLLRVSGATYQFRHRELQDHLAPPDGSGGS</sequence>
<keyword evidence="2" id="KW-0812">Transmembrane</keyword>
<evidence type="ECO:0000313" key="4">
    <source>
        <dbReference type="EMBL" id="MDA0635601.1"/>
    </source>
</evidence>
<feature type="region of interest" description="Disordered" evidence="1">
    <location>
        <begin position="422"/>
        <end position="494"/>
    </location>
</feature>
<keyword evidence="2" id="KW-0472">Membrane</keyword>
<keyword evidence="2" id="KW-1133">Transmembrane helix</keyword>
<gene>
    <name evidence="4" type="ORF">OUY22_19455</name>
</gene>
<dbReference type="Pfam" id="PF05729">
    <property type="entry name" value="NACHT"/>
    <property type="match status" value="1"/>
</dbReference>
<feature type="transmembrane region" description="Helical" evidence="2">
    <location>
        <begin position="654"/>
        <end position="675"/>
    </location>
</feature>
<dbReference type="Proteomes" id="UP001144036">
    <property type="component" value="Unassembled WGS sequence"/>
</dbReference>
<feature type="transmembrane region" description="Helical" evidence="2">
    <location>
        <begin position="750"/>
        <end position="773"/>
    </location>
</feature>
<evidence type="ECO:0000259" key="3">
    <source>
        <dbReference type="PROSITE" id="PS50837"/>
    </source>
</evidence>
<dbReference type="InterPro" id="IPR007111">
    <property type="entry name" value="NACHT_NTPase"/>
</dbReference>
<dbReference type="PROSITE" id="PS00675">
    <property type="entry name" value="SIGMA54_INTERACT_1"/>
    <property type="match status" value="1"/>
</dbReference>
<dbReference type="EMBL" id="JAPNNL010000075">
    <property type="protein sequence ID" value="MDA0635601.1"/>
    <property type="molecule type" value="Genomic_DNA"/>
</dbReference>
<organism evidence="4 5">
    <name type="scientific">Nonomuraea corallina</name>
    <dbReference type="NCBI Taxonomy" id="2989783"/>
    <lineage>
        <taxon>Bacteria</taxon>
        <taxon>Bacillati</taxon>
        <taxon>Actinomycetota</taxon>
        <taxon>Actinomycetes</taxon>
        <taxon>Streptosporangiales</taxon>
        <taxon>Streptosporangiaceae</taxon>
        <taxon>Nonomuraea</taxon>
    </lineage>
</organism>
<feature type="transmembrane region" description="Helical" evidence="2">
    <location>
        <begin position="794"/>
        <end position="814"/>
    </location>
</feature>
<feature type="region of interest" description="Disordered" evidence="1">
    <location>
        <begin position="111"/>
        <end position="145"/>
    </location>
</feature>
<accession>A0ABT4SEH7</accession>
<comment type="caution">
    <text evidence="4">The sequence shown here is derived from an EMBL/GenBank/DDBJ whole genome shotgun (WGS) entry which is preliminary data.</text>
</comment>
<dbReference type="InterPro" id="IPR027417">
    <property type="entry name" value="P-loop_NTPase"/>
</dbReference>
<evidence type="ECO:0000313" key="5">
    <source>
        <dbReference type="Proteomes" id="UP001144036"/>
    </source>
</evidence>
<reference evidence="4" key="1">
    <citation type="submission" date="2022-11" db="EMBL/GenBank/DDBJ databases">
        <title>Nonomuraea corallina sp. nov., a new species of the genus Nonomuraea isolated from sea side sediment in Thai sea.</title>
        <authorList>
            <person name="Ngamcharungchit C."/>
            <person name="Matsumoto A."/>
            <person name="Suriyachadkun C."/>
            <person name="Panbangred W."/>
            <person name="Inahashi Y."/>
            <person name="Intra B."/>
        </authorList>
    </citation>
    <scope>NUCLEOTIDE SEQUENCE</scope>
    <source>
        <strain evidence="4">MCN248</strain>
    </source>
</reference>
<feature type="domain" description="NACHT" evidence="3">
    <location>
        <begin position="204"/>
        <end position="297"/>
    </location>
</feature>
<feature type="transmembrane region" description="Helical" evidence="2">
    <location>
        <begin position="820"/>
        <end position="842"/>
    </location>
</feature>
<protein>
    <submittedName>
        <fullName evidence="4">NACHT domain-containing protein</fullName>
    </submittedName>
</protein>
<dbReference type="SUPFAM" id="SSF52540">
    <property type="entry name" value="P-loop containing nucleoside triphosphate hydrolases"/>
    <property type="match status" value="1"/>
</dbReference>
<feature type="transmembrane region" description="Helical" evidence="2">
    <location>
        <begin position="614"/>
        <end position="633"/>
    </location>
</feature>
<proteinExistence type="predicted"/>
<evidence type="ECO:0000256" key="1">
    <source>
        <dbReference type="SAM" id="MobiDB-lite"/>
    </source>
</evidence>
<feature type="compositionally biased region" description="Gly residues" evidence="1">
    <location>
        <begin position="485"/>
        <end position="494"/>
    </location>
</feature>
<feature type="transmembrane region" description="Helical" evidence="2">
    <location>
        <begin position="725"/>
        <end position="744"/>
    </location>
</feature>
<keyword evidence="5" id="KW-1185">Reference proteome</keyword>
<name>A0ABT4SEH7_9ACTN</name>
<dbReference type="PROSITE" id="PS50837">
    <property type="entry name" value="NACHT"/>
    <property type="match status" value="1"/>
</dbReference>
<feature type="transmembrane region" description="Helical" evidence="2">
    <location>
        <begin position="681"/>
        <end position="704"/>
    </location>
</feature>